<evidence type="ECO:0000313" key="4">
    <source>
        <dbReference type="Proteomes" id="UP000488299"/>
    </source>
</evidence>
<dbReference type="PANTHER" id="PTHR33269:SF17">
    <property type="entry name" value="NADH-UBIQUINONE OXIDOREDUCTASE CHAIN 6"/>
    <property type="match status" value="1"/>
</dbReference>
<name>A0A7J5U2F7_9BACT</name>
<dbReference type="Gene3D" id="1.20.120.1200">
    <property type="entry name" value="NADH-ubiquinone/plastoquinone oxidoreductase chain 6, subunit NuoJ"/>
    <property type="match status" value="1"/>
</dbReference>
<sequence length="182" mass="19824">MNELLAHFKQLTPTGYLFWILAFVTVLSAIVVVTARNPIHSVLALIATFFCLSGHYVLLNAQFLAAVNIIVYAGAIMVLFLFTIMFLNLRKEDEESKTSLAKIAAVIVGGTLMVLMLGIFKAAQVGSYNAIAFDAKTGLVENLGMVLYGDYLLPFELASVLFLVAMVGAVMLGKREAGDRHF</sequence>
<proteinExistence type="inferred from homology"/>
<comment type="similarity">
    <text evidence="1 2">Belongs to the complex I subunit 6 family.</text>
</comment>
<evidence type="ECO:0000313" key="3">
    <source>
        <dbReference type="EMBL" id="KAB7731861.1"/>
    </source>
</evidence>
<feature type="transmembrane region" description="Helical" evidence="2">
    <location>
        <begin position="99"/>
        <end position="120"/>
    </location>
</feature>
<dbReference type="GO" id="GO:0048038">
    <property type="term" value="F:quinone binding"/>
    <property type="evidence" value="ECO:0007669"/>
    <property type="project" value="UniProtKB-UniRule"/>
</dbReference>
<dbReference type="GO" id="GO:0005886">
    <property type="term" value="C:plasma membrane"/>
    <property type="evidence" value="ECO:0007669"/>
    <property type="project" value="UniProtKB-SubCell"/>
</dbReference>
<feature type="transmembrane region" description="Helical" evidence="2">
    <location>
        <begin position="151"/>
        <end position="172"/>
    </location>
</feature>
<reference evidence="3 4" key="1">
    <citation type="submission" date="2019-10" db="EMBL/GenBank/DDBJ databases">
        <title>Rudanella paleaurantiibacter sp. nov., isolated from sludge.</title>
        <authorList>
            <person name="Xu S.Q."/>
        </authorList>
    </citation>
    <scope>NUCLEOTIDE SEQUENCE [LARGE SCALE GENOMIC DNA]</scope>
    <source>
        <strain evidence="3 4">HX-22-17</strain>
    </source>
</reference>
<keyword evidence="2" id="KW-0874">Quinone</keyword>
<feature type="transmembrane region" description="Helical" evidence="2">
    <location>
        <begin position="42"/>
        <end position="59"/>
    </location>
</feature>
<evidence type="ECO:0000256" key="1">
    <source>
        <dbReference type="ARBA" id="ARBA00005698"/>
    </source>
</evidence>
<dbReference type="EMBL" id="WELI01000002">
    <property type="protein sequence ID" value="KAB7731861.1"/>
    <property type="molecule type" value="Genomic_DNA"/>
</dbReference>
<dbReference type="Pfam" id="PF00499">
    <property type="entry name" value="Oxidored_q3"/>
    <property type="match status" value="1"/>
</dbReference>
<dbReference type="InterPro" id="IPR001457">
    <property type="entry name" value="NADH_UbQ/plastoQ_OxRdtase_su6"/>
</dbReference>
<keyword evidence="4" id="KW-1185">Reference proteome</keyword>
<keyword evidence="2" id="KW-0812">Transmembrane</keyword>
<dbReference type="InterPro" id="IPR042106">
    <property type="entry name" value="Nuo/plastoQ_OxRdtase_6_NuoJ"/>
</dbReference>
<accession>A0A7J5U2F7</accession>
<feature type="transmembrane region" description="Helical" evidence="2">
    <location>
        <begin position="65"/>
        <end position="87"/>
    </location>
</feature>
<keyword evidence="2" id="KW-0472">Membrane</keyword>
<dbReference type="GO" id="GO:0008137">
    <property type="term" value="F:NADH dehydrogenase (ubiquinone) activity"/>
    <property type="evidence" value="ECO:0007669"/>
    <property type="project" value="UniProtKB-UniRule"/>
</dbReference>
<feature type="transmembrane region" description="Helical" evidence="2">
    <location>
        <begin position="16"/>
        <end position="35"/>
    </location>
</feature>
<keyword evidence="2" id="KW-1133">Transmembrane helix</keyword>
<comment type="subcellular location">
    <subcellularLocation>
        <location evidence="2">Cell membrane</location>
        <topology evidence="2">Multi-pass membrane protein</topology>
    </subcellularLocation>
</comment>
<comment type="caution">
    <text evidence="3">The sequence shown here is derived from an EMBL/GenBank/DDBJ whole genome shotgun (WGS) entry which is preliminary data.</text>
</comment>
<dbReference type="RefSeq" id="WP_019989347.1">
    <property type="nucleotide sequence ID" value="NZ_WELI01000002.1"/>
</dbReference>
<keyword evidence="2" id="KW-0520">NAD</keyword>
<dbReference type="AlphaFoldDB" id="A0A7J5U2F7"/>
<dbReference type="Proteomes" id="UP000488299">
    <property type="component" value="Unassembled WGS sequence"/>
</dbReference>
<dbReference type="EC" id="7.1.1.-" evidence="2"/>
<gene>
    <name evidence="3" type="ORF">F5984_06460</name>
</gene>
<comment type="function">
    <text evidence="2">NDH-1 shuttles electrons from NADH, via FMN and iron-sulfur (Fe-S) centers, to quinones in the respiratory chain. Couples the redox reaction to proton translocation (for every two electrons transferred, four hydrogen ions are translocated across the cytoplasmic membrane), and thus conserves the redox energy in a proton gradient.</text>
</comment>
<dbReference type="PANTHER" id="PTHR33269">
    <property type="entry name" value="NADH-UBIQUINONE OXIDOREDUCTASE CHAIN 6"/>
    <property type="match status" value="1"/>
</dbReference>
<organism evidence="3 4">
    <name type="scientific">Rudanella paleaurantiibacter</name>
    <dbReference type="NCBI Taxonomy" id="2614655"/>
    <lineage>
        <taxon>Bacteria</taxon>
        <taxon>Pseudomonadati</taxon>
        <taxon>Bacteroidota</taxon>
        <taxon>Cytophagia</taxon>
        <taxon>Cytophagales</taxon>
        <taxon>Cytophagaceae</taxon>
        <taxon>Rudanella</taxon>
    </lineage>
</organism>
<comment type="catalytic activity">
    <reaction evidence="2">
        <text>a quinone + NADH + 5 H(+)(in) = a quinol + NAD(+) + 4 H(+)(out)</text>
        <dbReference type="Rhea" id="RHEA:57888"/>
        <dbReference type="ChEBI" id="CHEBI:15378"/>
        <dbReference type="ChEBI" id="CHEBI:24646"/>
        <dbReference type="ChEBI" id="CHEBI:57540"/>
        <dbReference type="ChEBI" id="CHEBI:57945"/>
        <dbReference type="ChEBI" id="CHEBI:132124"/>
    </reaction>
</comment>
<protein>
    <recommendedName>
        <fullName evidence="2">NADH-quinone oxidoreductase subunit J</fullName>
        <ecNumber evidence="2">7.1.1.-</ecNumber>
    </recommendedName>
</protein>
<keyword evidence="2" id="KW-1003">Cell membrane</keyword>
<evidence type="ECO:0000256" key="2">
    <source>
        <dbReference type="RuleBase" id="RU004429"/>
    </source>
</evidence>